<evidence type="ECO:0000256" key="6">
    <source>
        <dbReference type="ARBA" id="ARBA00022833"/>
    </source>
</evidence>
<dbReference type="InterPro" id="IPR038371">
    <property type="entry name" value="Cu_polyphenol_OxRdtase_sf"/>
</dbReference>
<dbReference type="GO" id="GO:0016491">
    <property type="term" value="F:oxidoreductase activity"/>
    <property type="evidence" value="ECO:0007669"/>
    <property type="project" value="UniProtKB-KW"/>
</dbReference>
<comment type="catalytic activity">
    <reaction evidence="1">
        <text>inosine + phosphate = alpha-D-ribose 1-phosphate + hypoxanthine</text>
        <dbReference type="Rhea" id="RHEA:27646"/>
        <dbReference type="ChEBI" id="CHEBI:17368"/>
        <dbReference type="ChEBI" id="CHEBI:17596"/>
        <dbReference type="ChEBI" id="CHEBI:43474"/>
        <dbReference type="ChEBI" id="CHEBI:57720"/>
        <dbReference type="EC" id="2.4.2.1"/>
    </reaction>
    <physiologicalReaction direction="left-to-right" evidence="1">
        <dbReference type="Rhea" id="RHEA:27647"/>
    </physiologicalReaction>
</comment>
<sequence length="265" mass="28603">MENGQDKGWFLTSSGLKGVTHGFFTRTGGGSQGDYASLNCSLRSEDSRENIRENMARISQAMGVKPAQLARVRQVHGNKVAWVKTFSSPTEPMEEREEADAMVTTTPGVALGVVTADCAPVLLASPAGEMVGAAHAGWRGAAGGVLENTVQAFMDQGFAPEQIQAVIGPCIARASYQVQADMKAQVEGHDVEAKSFFFSQADGSYLFDLACYCQHRLKKVNVSAMILGQDTLSQPERFFSHRRRVLLGQKALGLQMSVIVCLGKR</sequence>
<dbReference type="NCBIfam" id="TIGR00726">
    <property type="entry name" value="peptidoglycan editing factor PgeF"/>
    <property type="match status" value="1"/>
</dbReference>
<dbReference type="InterPro" id="IPR011324">
    <property type="entry name" value="Cytotoxic_necrot_fac-like_cat"/>
</dbReference>
<dbReference type="AlphaFoldDB" id="A0A7H1NQ90"/>
<proteinExistence type="inferred from homology"/>
<comment type="catalytic activity">
    <reaction evidence="7">
        <text>adenosine + H2O + H(+) = inosine + NH4(+)</text>
        <dbReference type="Rhea" id="RHEA:24408"/>
        <dbReference type="ChEBI" id="CHEBI:15377"/>
        <dbReference type="ChEBI" id="CHEBI:15378"/>
        <dbReference type="ChEBI" id="CHEBI:16335"/>
        <dbReference type="ChEBI" id="CHEBI:17596"/>
        <dbReference type="ChEBI" id="CHEBI:28938"/>
        <dbReference type="EC" id="3.5.4.4"/>
    </reaction>
    <physiologicalReaction direction="left-to-right" evidence="7">
        <dbReference type="Rhea" id="RHEA:24409"/>
    </physiologicalReaction>
</comment>
<keyword evidence="3" id="KW-0808">Transferase</keyword>
<dbReference type="Gene3D" id="3.60.140.10">
    <property type="entry name" value="CNF1/YfiH-like putative cysteine hydrolases"/>
    <property type="match status" value="1"/>
</dbReference>
<protein>
    <recommendedName>
        <fullName evidence="10">Purine nucleoside phosphorylase</fullName>
    </recommendedName>
</protein>
<dbReference type="Pfam" id="PF02578">
    <property type="entry name" value="Cu-oxidase_4"/>
    <property type="match status" value="1"/>
</dbReference>
<keyword evidence="5" id="KW-0378">Hydrolase</keyword>
<dbReference type="GO" id="GO:0017061">
    <property type="term" value="F:S-methyl-5-thioadenosine phosphorylase activity"/>
    <property type="evidence" value="ECO:0007669"/>
    <property type="project" value="UniProtKB-EC"/>
</dbReference>
<keyword evidence="11" id="KW-0560">Oxidoreductase</keyword>
<evidence type="ECO:0000256" key="9">
    <source>
        <dbReference type="ARBA" id="ARBA00049893"/>
    </source>
</evidence>
<dbReference type="KEGG" id="ebla:JGUZn3_07090"/>
<keyword evidence="4" id="KW-0479">Metal-binding</keyword>
<comment type="similarity">
    <text evidence="2 10">Belongs to the purine nucleoside phosphorylase YfiH/LACC1 family.</text>
</comment>
<name>A0A7H1NQ90_9PROT</name>
<dbReference type="GO" id="GO:0005507">
    <property type="term" value="F:copper ion binding"/>
    <property type="evidence" value="ECO:0007669"/>
    <property type="project" value="TreeGrafter"/>
</dbReference>
<dbReference type="SUPFAM" id="SSF64438">
    <property type="entry name" value="CNF1/YfiH-like putative cysteine hydrolases"/>
    <property type="match status" value="1"/>
</dbReference>
<evidence type="ECO:0000256" key="2">
    <source>
        <dbReference type="ARBA" id="ARBA00007353"/>
    </source>
</evidence>
<dbReference type="GO" id="GO:0016787">
    <property type="term" value="F:hydrolase activity"/>
    <property type="evidence" value="ECO:0007669"/>
    <property type="project" value="UniProtKB-KW"/>
</dbReference>
<evidence type="ECO:0000256" key="7">
    <source>
        <dbReference type="ARBA" id="ARBA00047989"/>
    </source>
</evidence>
<evidence type="ECO:0000256" key="3">
    <source>
        <dbReference type="ARBA" id="ARBA00022679"/>
    </source>
</evidence>
<dbReference type="InterPro" id="IPR003730">
    <property type="entry name" value="Cu_polyphenol_OxRdtase"/>
</dbReference>
<dbReference type="CDD" id="cd16833">
    <property type="entry name" value="YfiH"/>
    <property type="match status" value="1"/>
</dbReference>
<evidence type="ECO:0000256" key="4">
    <source>
        <dbReference type="ARBA" id="ARBA00022723"/>
    </source>
</evidence>
<comment type="catalytic activity">
    <reaction evidence="9">
        <text>S-methyl-5'-thioadenosine + phosphate = 5-(methylsulfanyl)-alpha-D-ribose 1-phosphate + adenine</text>
        <dbReference type="Rhea" id="RHEA:11852"/>
        <dbReference type="ChEBI" id="CHEBI:16708"/>
        <dbReference type="ChEBI" id="CHEBI:17509"/>
        <dbReference type="ChEBI" id="CHEBI:43474"/>
        <dbReference type="ChEBI" id="CHEBI:58533"/>
        <dbReference type="EC" id="2.4.2.28"/>
    </reaction>
    <physiologicalReaction direction="left-to-right" evidence="9">
        <dbReference type="Rhea" id="RHEA:11853"/>
    </physiologicalReaction>
</comment>
<evidence type="ECO:0000256" key="8">
    <source>
        <dbReference type="ARBA" id="ARBA00048968"/>
    </source>
</evidence>
<reference evidence="11 12" key="1">
    <citation type="submission" date="2020-08" db="EMBL/GenBank/DDBJ databases">
        <title>Complete genome sequence of Entomobacter blattae G55GP.</title>
        <authorList>
            <person name="Poehlein A."/>
            <person name="Guzman J."/>
            <person name="Daniel R."/>
            <person name="Vilcinskas A."/>
        </authorList>
    </citation>
    <scope>NUCLEOTIDE SEQUENCE [LARGE SCALE GENOMIC DNA]</scope>
    <source>
        <strain evidence="11 12">G55GP</strain>
    </source>
</reference>
<gene>
    <name evidence="11" type="primary">yfiH</name>
    <name evidence="11" type="ORF">JGUZn3_07090</name>
</gene>
<evidence type="ECO:0000256" key="5">
    <source>
        <dbReference type="ARBA" id="ARBA00022801"/>
    </source>
</evidence>
<dbReference type="Proteomes" id="UP000516349">
    <property type="component" value="Chromosome"/>
</dbReference>
<evidence type="ECO:0000256" key="10">
    <source>
        <dbReference type="RuleBase" id="RU361274"/>
    </source>
</evidence>
<dbReference type="PANTHER" id="PTHR30616">
    <property type="entry name" value="UNCHARACTERIZED PROTEIN YFIH"/>
    <property type="match status" value="1"/>
</dbReference>
<comment type="catalytic activity">
    <reaction evidence="8">
        <text>adenosine + phosphate = alpha-D-ribose 1-phosphate + adenine</text>
        <dbReference type="Rhea" id="RHEA:27642"/>
        <dbReference type="ChEBI" id="CHEBI:16335"/>
        <dbReference type="ChEBI" id="CHEBI:16708"/>
        <dbReference type="ChEBI" id="CHEBI:43474"/>
        <dbReference type="ChEBI" id="CHEBI:57720"/>
        <dbReference type="EC" id="2.4.2.1"/>
    </reaction>
    <physiologicalReaction direction="left-to-right" evidence="8">
        <dbReference type="Rhea" id="RHEA:27643"/>
    </physiologicalReaction>
</comment>
<accession>A0A7H1NQ90</accession>
<evidence type="ECO:0000313" key="12">
    <source>
        <dbReference type="Proteomes" id="UP000516349"/>
    </source>
</evidence>
<organism evidence="11 12">
    <name type="scientific">Entomobacter blattae</name>
    <dbReference type="NCBI Taxonomy" id="2762277"/>
    <lineage>
        <taxon>Bacteria</taxon>
        <taxon>Pseudomonadati</taxon>
        <taxon>Pseudomonadota</taxon>
        <taxon>Alphaproteobacteria</taxon>
        <taxon>Acetobacterales</taxon>
        <taxon>Acetobacteraceae</taxon>
        <taxon>Entomobacter</taxon>
    </lineage>
</organism>
<evidence type="ECO:0000256" key="1">
    <source>
        <dbReference type="ARBA" id="ARBA00000553"/>
    </source>
</evidence>
<dbReference type="PANTHER" id="PTHR30616:SF2">
    <property type="entry name" value="PURINE NUCLEOSIDE PHOSPHORYLASE LACC1"/>
    <property type="match status" value="1"/>
</dbReference>
<keyword evidence="6" id="KW-0862">Zinc</keyword>
<keyword evidence="12" id="KW-1185">Reference proteome</keyword>
<evidence type="ECO:0000313" key="11">
    <source>
        <dbReference type="EMBL" id="QNT77950.1"/>
    </source>
</evidence>
<dbReference type="EMBL" id="CP060244">
    <property type="protein sequence ID" value="QNT77950.1"/>
    <property type="molecule type" value="Genomic_DNA"/>
</dbReference>